<dbReference type="GO" id="GO:0006412">
    <property type="term" value="P:translation"/>
    <property type="evidence" value="ECO:0007669"/>
    <property type="project" value="InterPro"/>
</dbReference>
<reference evidence="6 7" key="1">
    <citation type="journal article" date="2016" name="Nat. Commun.">
        <title>Thousands of microbial genomes shed light on interconnected biogeochemical processes in an aquifer system.</title>
        <authorList>
            <person name="Anantharaman K."/>
            <person name="Brown C.T."/>
            <person name="Hug L.A."/>
            <person name="Sharon I."/>
            <person name="Castelle C.J."/>
            <person name="Probst A.J."/>
            <person name="Thomas B.C."/>
            <person name="Singh A."/>
            <person name="Wilkins M.J."/>
            <person name="Karaoz U."/>
            <person name="Brodie E.L."/>
            <person name="Williams K.H."/>
            <person name="Hubbard S.S."/>
            <person name="Banfield J.F."/>
        </authorList>
    </citation>
    <scope>NUCLEOTIDE SEQUENCE [LARGE SCALE GENOMIC DNA]</scope>
</reference>
<dbReference type="PANTHER" id="PTHR12059">
    <property type="entry name" value="RIBOSOMAL PROTEIN L23-RELATED"/>
    <property type="match status" value="1"/>
</dbReference>
<organism evidence="6 7">
    <name type="scientific">Candidatus Andersenbacteria bacterium RIFCSPHIGHO2_12_FULL_45_11</name>
    <dbReference type="NCBI Taxonomy" id="1797281"/>
    <lineage>
        <taxon>Bacteria</taxon>
        <taxon>Candidatus Anderseniibacteriota</taxon>
    </lineage>
</organism>
<dbReference type="EMBL" id="MHHR01000014">
    <property type="protein sequence ID" value="OGY34413.1"/>
    <property type="molecule type" value="Genomic_DNA"/>
</dbReference>
<keyword evidence="2 6" id="KW-0689">Ribosomal protein</keyword>
<dbReference type="Gene3D" id="3.30.70.330">
    <property type="match status" value="1"/>
</dbReference>
<dbReference type="InterPro" id="IPR013025">
    <property type="entry name" value="Ribosomal_uL23-like"/>
</dbReference>
<dbReference type="InterPro" id="IPR012678">
    <property type="entry name" value="Ribosomal_uL23/eL15/eS24_sf"/>
</dbReference>
<evidence type="ECO:0000256" key="1">
    <source>
        <dbReference type="ARBA" id="ARBA00006700"/>
    </source>
</evidence>
<comment type="caution">
    <text evidence="6">The sequence shown here is derived from an EMBL/GenBank/DDBJ whole genome shotgun (WGS) entry which is preliminary data.</text>
</comment>
<evidence type="ECO:0000256" key="3">
    <source>
        <dbReference type="ARBA" id="ARBA00023274"/>
    </source>
</evidence>
<evidence type="ECO:0000256" key="5">
    <source>
        <dbReference type="ARBA" id="ARBA00039977"/>
    </source>
</evidence>
<comment type="similarity">
    <text evidence="1">Belongs to the universal ribosomal protein uL23 family.</text>
</comment>
<gene>
    <name evidence="6" type="ORF">A3D99_02640</name>
</gene>
<dbReference type="PANTHER" id="PTHR12059:SF5">
    <property type="entry name" value="LARGE RIBOSOMAL SUBUNIT PROTEIN UL23M"/>
    <property type="match status" value="1"/>
</dbReference>
<protein>
    <recommendedName>
        <fullName evidence="5">Large ribosomal subunit protein uL23m</fullName>
    </recommendedName>
    <alternativeName>
        <fullName evidence="4">50S ribosomal protein L23</fullName>
    </alternativeName>
</protein>
<proteinExistence type="inferred from homology"/>
<evidence type="ECO:0000256" key="4">
    <source>
        <dbReference type="ARBA" id="ARBA00035481"/>
    </source>
</evidence>
<evidence type="ECO:0000313" key="6">
    <source>
        <dbReference type="EMBL" id="OGY34413.1"/>
    </source>
</evidence>
<keyword evidence="3" id="KW-0687">Ribonucleoprotein</keyword>
<name>A0A1G1X360_9BACT</name>
<dbReference type="GO" id="GO:1990904">
    <property type="term" value="C:ribonucleoprotein complex"/>
    <property type="evidence" value="ECO:0007669"/>
    <property type="project" value="UniProtKB-KW"/>
</dbReference>
<sequence>MIGLIEIISEKGIRQQEQGTAVFRVLPTATKGHIAQVVASRYGVRVTSVRTLVMNPKNRRRGISEGKTNNWKKAYVTVDNIQALAQRA</sequence>
<dbReference type="AlphaFoldDB" id="A0A1G1X360"/>
<evidence type="ECO:0000256" key="2">
    <source>
        <dbReference type="ARBA" id="ARBA00022980"/>
    </source>
</evidence>
<dbReference type="GO" id="GO:0005840">
    <property type="term" value="C:ribosome"/>
    <property type="evidence" value="ECO:0007669"/>
    <property type="project" value="UniProtKB-KW"/>
</dbReference>
<dbReference type="InterPro" id="IPR012677">
    <property type="entry name" value="Nucleotide-bd_a/b_plait_sf"/>
</dbReference>
<dbReference type="Pfam" id="PF00276">
    <property type="entry name" value="Ribosomal_L23"/>
    <property type="match status" value="1"/>
</dbReference>
<evidence type="ECO:0000313" key="7">
    <source>
        <dbReference type="Proteomes" id="UP000177528"/>
    </source>
</evidence>
<accession>A0A1G1X360</accession>
<dbReference type="GO" id="GO:0003735">
    <property type="term" value="F:structural constituent of ribosome"/>
    <property type="evidence" value="ECO:0007669"/>
    <property type="project" value="InterPro"/>
</dbReference>
<dbReference type="Proteomes" id="UP000177528">
    <property type="component" value="Unassembled WGS sequence"/>
</dbReference>
<dbReference type="SUPFAM" id="SSF54189">
    <property type="entry name" value="Ribosomal proteins S24e, L23 and L15e"/>
    <property type="match status" value="1"/>
</dbReference>